<reference evidence="1 2" key="1">
    <citation type="submission" date="2022-10" db="EMBL/GenBank/DDBJ databases">
        <title>Genomic of Burkholderia cepacia PN-1.</title>
        <authorList>
            <person name="Yang Y."/>
            <person name="Guan H."/>
            <person name="Huang J."/>
        </authorList>
    </citation>
    <scope>NUCLEOTIDE SEQUENCE [LARGE SCALE GENOMIC DNA]</scope>
    <source>
        <strain evidence="1 2">PN-1</strain>
    </source>
</reference>
<dbReference type="EMBL" id="CP109823">
    <property type="protein sequence ID" value="XAE53272.1"/>
    <property type="molecule type" value="Genomic_DNA"/>
</dbReference>
<dbReference type="Proteomes" id="UP001448498">
    <property type="component" value="Chromosome 2"/>
</dbReference>
<gene>
    <name evidence="1" type="ORF">OHZ10_37695</name>
</gene>
<dbReference type="RefSeq" id="WP_256087687.1">
    <property type="nucleotide sequence ID" value="NZ_CABVPX010000022.1"/>
</dbReference>
<keyword evidence="2" id="KW-1185">Reference proteome</keyword>
<proteinExistence type="predicted"/>
<evidence type="ECO:0000313" key="2">
    <source>
        <dbReference type="Proteomes" id="UP001448498"/>
    </source>
</evidence>
<sequence length="44" mass="4631">MKASPVDDRRGRARLIEAAATAEVTALVGVVVPMRVEWKGGPLG</sequence>
<accession>A0ABZ3DVS1</accession>
<organism evidence="1 2">
    <name type="scientific">Burkholderia arboris</name>
    <dbReference type="NCBI Taxonomy" id="488730"/>
    <lineage>
        <taxon>Bacteria</taxon>
        <taxon>Pseudomonadati</taxon>
        <taxon>Pseudomonadota</taxon>
        <taxon>Betaproteobacteria</taxon>
        <taxon>Burkholderiales</taxon>
        <taxon>Burkholderiaceae</taxon>
        <taxon>Burkholderia</taxon>
        <taxon>Burkholderia cepacia complex</taxon>
    </lineage>
</organism>
<name>A0ABZ3DVS1_9BURK</name>
<protein>
    <submittedName>
        <fullName evidence="1">Uncharacterized protein</fullName>
    </submittedName>
</protein>
<evidence type="ECO:0000313" key="1">
    <source>
        <dbReference type="EMBL" id="XAE53272.1"/>
    </source>
</evidence>